<dbReference type="InterPro" id="IPR001466">
    <property type="entry name" value="Beta-lactam-related"/>
</dbReference>
<dbReference type="InterPro" id="IPR050789">
    <property type="entry name" value="Diverse_Enzym_Activities"/>
</dbReference>
<dbReference type="AlphaFoldDB" id="A0A511JJQ8"/>
<dbReference type="Gene3D" id="3.40.710.10">
    <property type="entry name" value="DD-peptidase/beta-lactamase superfamily"/>
    <property type="match status" value="1"/>
</dbReference>
<dbReference type="GO" id="GO:0016787">
    <property type="term" value="F:hydrolase activity"/>
    <property type="evidence" value="ECO:0007669"/>
    <property type="project" value="UniProtKB-KW"/>
</dbReference>
<name>A0A511JJQ8_9CELL</name>
<dbReference type="PANTHER" id="PTHR43283">
    <property type="entry name" value="BETA-LACTAMASE-RELATED"/>
    <property type="match status" value="1"/>
</dbReference>
<dbReference type="InterPro" id="IPR012338">
    <property type="entry name" value="Beta-lactam/transpept-like"/>
</dbReference>
<evidence type="ECO:0000259" key="1">
    <source>
        <dbReference type="Pfam" id="PF00144"/>
    </source>
</evidence>
<evidence type="ECO:0000313" key="2">
    <source>
        <dbReference type="EMBL" id="GEL98248.1"/>
    </source>
</evidence>
<evidence type="ECO:0000313" key="3">
    <source>
        <dbReference type="Proteomes" id="UP000321049"/>
    </source>
</evidence>
<dbReference type="PANTHER" id="PTHR43283:SF3">
    <property type="entry name" value="BETA-LACTAMASE FAMILY PROTEIN (AFU_ORTHOLOGUE AFUA_5G07500)"/>
    <property type="match status" value="1"/>
</dbReference>
<reference evidence="2 3" key="1">
    <citation type="submission" date="2019-07" db="EMBL/GenBank/DDBJ databases">
        <title>Whole genome shotgun sequence of Cellulomonas terrae NBRC 100819.</title>
        <authorList>
            <person name="Hosoyama A."/>
            <person name="Uohara A."/>
            <person name="Ohji S."/>
            <person name="Ichikawa N."/>
        </authorList>
    </citation>
    <scope>NUCLEOTIDE SEQUENCE [LARGE SCALE GENOMIC DNA]</scope>
    <source>
        <strain evidence="2 3">NBRC 100819</strain>
    </source>
</reference>
<organism evidence="2 3">
    <name type="scientific">Cellulomonas terrae</name>
    <dbReference type="NCBI Taxonomy" id="311234"/>
    <lineage>
        <taxon>Bacteria</taxon>
        <taxon>Bacillati</taxon>
        <taxon>Actinomycetota</taxon>
        <taxon>Actinomycetes</taxon>
        <taxon>Micrococcales</taxon>
        <taxon>Cellulomonadaceae</taxon>
        <taxon>Cellulomonas</taxon>
    </lineage>
</organism>
<dbReference type="SUPFAM" id="SSF56601">
    <property type="entry name" value="beta-lactamase/transpeptidase-like"/>
    <property type="match status" value="1"/>
</dbReference>
<accession>A0A511JJQ8</accession>
<protein>
    <submittedName>
        <fullName evidence="2">Serine hydrolase</fullName>
    </submittedName>
</protein>
<gene>
    <name evidence="2" type="ORF">CTE05_17950</name>
</gene>
<proteinExistence type="predicted"/>
<sequence length="353" mass="36864">MERRVSSGEVHGAAWLVDRAGDVSSGAVGISGPDSVFRISSVTKPVVAALAMGLVDEGLLRLDDPVDALLPELADRRVLRRPDGPIDDTVPADRPITVRDVLGFRLGLGMDFTGPFPGTVLGALAEQGLPVGPPAPQASPGPDEWMRIVGSVPLSHQPGARWLYNTGAQVLGVLVARAAGRPLPDLLAERLLDPLGMTDTGFWVPPDSLDRVEPLWLGPDVYDEPDGQWATPPAFPDAASGLVSTVTDLHALARALRAGGGPVLSPAAVTQLVTAAGDAHDPDGGEGWGLGVGVCVAERPDGRHAGSYGWDGGLGSTWWTDPVTDTIAILLTTDAWTSPQPTPVFTDFWTAAF</sequence>
<keyword evidence="2" id="KW-0378">Hydrolase</keyword>
<dbReference type="Proteomes" id="UP000321049">
    <property type="component" value="Unassembled WGS sequence"/>
</dbReference>
<dbReference type="Pfam" id="PF00144">
    <property type="entry name" value="Beta-lactamase"/>
    <property type="match status" value="1"/>
</dbReference>
<feature type="domain" description="Beta-lactamase-related" evidence="1">
    <location>
        <begin position="6"/>
        <end position="334"/>
    </location>
</feature>
<dbReference type="EMBL" id="BJWH01000007">
    <property type="protein sequence ID" value="GEL98248.1"/>
    <property type="molecule type" value="Genomic_DNA"/>
</dbReference>
<keyword evidence="3" id="KW-1185">Reference proteome</keyword>
<comment type="caution">
    <text evidence="2">The sequence shown here is derived from an EMBL/GenBank/DDBJ whole genome shotgun (WGS) entry which is preliminary data.</text>
</comment>